<reference evidence="1 2" key="1">
    <citation type="submission" date="2022-02" db="EMBL/GenBank/DDBJ databases">
        <title>Halomonas fukangensis sp. nov., a halophilic bacterium isolated from a bulk soil of Kalidium foliatum at Fukang.</title>
        <authorList>
            <person name="Huang Y."/>
        </authorList>
    </citation>
    <scope>NUCLEOTIDE SEQUENCE [LARGE SCALE GENOMIC DNA]</scope>
    <source>
        <strain evidence="1 2">EGI 63088</strain>
    </source>
</reference>
<sequence length="176" mass="19358">MVDVEKLRAQAQFDLCHKGPTQVPTEALIELLDRLEEGEAKRDAQAAHVARLDSAGHALYHELLQWSLTEGDPESVAAMKLWDLARSQAPTASLDRLMALVPREITAETGHKAGMLGDFHETIELTCPECLECDEEDGCEICGGGGTYLQRVPVEWDTIKAIHRRIVELSEQGGQG</sequence>
<evidence type="ECO:0000313" key="1">
    <source>
        <dbReference type="EMBL" id="MCH4563381.1"/>
    </source>
</evidence>
<proteinExistence type="predicted"/>
<protein>
    <recommendedName>
        <fullName evidence="3">Zinc ribbon domain-containing protein</fullName>
    </recommendedName>
</protein>
<name>A0ABS9RU53_9GAMM</name>
<dbReference type="Proteomes" id="UP001202117">
    <property type="component" value="Unassembled WGS sequence"/>
</dbReference>
<gene>
    <name evidence="1" type="ORF">MKP05_09590</name>
</gene>
<keyword evidence="2" id="KW-1185">Reference proteome</keyword>
<evidence type="ECO:0008006" key="3">
    <source>
        <dbReference type="Google" id="ProtNLM"/>
    </source>
</evidence>
<accession>A0ABS9RU53</accession>
<evidence type="ECO:0000313" key="2">
    <source>
        <dbReference type="Proteomes" id="UP001202117"/>
    </source>
</evidence>
<dbReference type="RefSeq" id="WP_240568090.1">
    <property type="nucleotide sequence ID" value="NZ_JAKVPY010000009.1"/>
</dbReference>
<comment type="caution">
    <text evidence="1">The sequence shown here is derived from an EMBL/GenBank/DDBJ whole genome shotgun (WGS) entry which is preliminary data.</text>
</comment>
<dbReference type="EMBL" id="JAKVPY010000009">
    <property type="protein sequence ID" value="MCH4563381.1"/>
    <property type="molecule type" value="Genomic_DNA"/>
</dbReference>
<organism evidence="1 2">
    <name type="scientific">Halomonas flagellata</name>
    <dbReference type="NCBI Taxonomy" id="2920385"/>
    <lineage>
        <taxon>Bacteria</taxon>
        <taxon>Pseudomonadati</taxon>
        <taxon>Pseudomonadota</taxon>
        <taxon>Gammaproteobacteria</taxon>
        <taxon>Oceanospirillales</taxon>
        <taxon>Halomonadaceae</taxon>
        <taxon>Halomonas</taxon>
    </lineage>
</organism>